<dbReference type="RefSeq" id="WP_154740146.1">
    <property type="nucleotide sequence ID" value="NZ_WMBQ01000002.1"/>
</dbReference>
<dbReference type="Proteomes" id="UP000440694">
    <property type="component" value="Unassembled WGS sequence"/>
</dbReference>
<comment type="caution">
    <text evidence="2">The sequence shown here is derived from an EMBL/GenBank/DDBJ whole genome shotgun (WGS) entry which is preliminary data.</text>
</comment>
<dbReference type="Pfam" id="PF10604">
    <property type="entry name" value="Polyketide_cyc2"/>
    <property type="match status" value="1"/>
</dbReference>
<keyword evidence="3" id="KW-1185">Reference proteome</keyword>
<keyword evidence="1" id="KW-0732">Signal</keyword>
<dbReference type="SUPFAM" id="SSF55961">
    <property type="entry name" value="Bet v1-like"/>
    <property type="match status" value="1"/>
</dbReference>
<sequence length="182" mass="20063">MRLPITALLLSAAIFPLVGSADAASLTSGKKLEIRVDEAKVEEEKNALWGKFGGWCAIAEWHPAVKKCEESKEGDTEFRTLTLQDGGVIKEKLVERGNASYRYEIVESPLPVKNYEAQFTVTPDDDDLDEVNIVWAATYDAADGKEDADARKTIDGIFKDGIESIKGKLGDKVVDKKKKKDD</sequence>
<dbReference type="EMBL" id="WMBQ01000002">
    <property type="protein sequence ID" value="MTD95617.1"/>
    <property type="molecule type" value="Genomic_DNA"/>
</dbReference>
<evidence type="ECO:0000313" key="2">
    <source>
        <dbReference type="EMBL" id="MTD95617.1"/>
    </source>
</evidence>
<feature type="signal peptide" evidence="1">
    <location>
        <begin position="1"/>
        <end position="23"/>
    </location>
</feature>
<evidence type="ECO:0000313" key="3">
    <source>
        <dbReference type="Proteomes" id="UP000440694"/>
    </source>
</evidence>
<dbReference type="InterPro" id="IPR023393">
    <property type="entry name" value="START-like_dom_sf"/>
</dbReference>
<feature type="chain" id="PRO_5026088781" evidence="1">
    <location>
        <begin position="24"/>
        <end position="182"/>
    </location>
</feature>
<dbReference type="CDD" id="cd07821">
    <property type="entry name" value="PYR_PYL_RCAR_like"/>
    <property type="match status" value="1"/>
</dbReference>
<dbReference type="Gene3D" id="3.30.530.20">
    <property type="match status" value="1"/>
</dbReference>
<protein>
    <submittedName>
        <fullName evidence="2">SRPBCC family protein</fullName>
    </submittedName>
</protein>
<dbReference type="PANTHER" id="PTHR39332:SF7">
    <property type="entry name" value="SRPBCC FAMILY PROTEIN"/>
    <property type="match status" value="1"/>
</dbReference>
<reference evidence="2 3" key="1">
    <citation type="submission" date="2019-11" db="EMBL/GenBank/DDBJ databases">
        <title>Identification of a novel strain.</title>
        <authorList>
            <person name="Xu Q."/>
            <person name="Wang G."/>
        </authorList>
    </citation>
    <scope>NUCLEOTIDE SEQUENCE [LARGE SCALE GENOMIC DNA]</scope>
    <source>
        <strain evidence="3">xq</strain>
    </source>
</reference>
<gene>
    <name evidence="2" type="ORF">GIW81_14860</name>
</gene>
<evidence type="ECO:0000256" key="1">
    <source>
        <dbReference type="SAM" id="SignalP"/>
    </source>
</evidence>
<accession>A0A6I3KPH4</accession>
<dbReference type="InterPro" id="IPR019587">
    <property type="entry name" value="Polyketide_cyclase/dehydratase"/>
</dbReference>
<dbReference type="PANTHER" id="PTHR39332">
    <property type="entry name" value="BLL4707 PROTEIN"/>
    <property type="match status" value="1"/>
</dbReference>
<organism evidence="2 3">
    <name type="scientific">Hyphomicrobium album</name>
    <dbReference type="NCBI Taxonomy" id="2665159"/>
    <lineage>
        <taxon>Bacteria</taxon>
        <taxon>Pseudomonadati</taxon>
        <taxon>Pseudomonadota</taxon>
        <taxon>Alphaproteobacteria</taxon>
        <taxon>Hyphomicrobiales</taxon>
        <taxon>Hyphomicrobiaceae</taxon>
        <taxon>Hyphomicrobium</taxon>
    </lineage>
</organism>
<name>A0A6I3KPH4_9HYPH</name>
<proteinExistence type="predicted"/>
<dbReference type="AlphaFoldDB" id="A0A6I3KPH4"/>